<keyword evidence="14" id="KW-0175">Coiled coil</keyword>
<evidence type="ECO:0000256" key="7">
    <source>
        <dbReference type="ARBA" id="ARBA00022692"/>
    </source>
</evidence>
<evidence type="ECO:0000256" key="3">
    <source>
        <dbReference type="ARBA" id="ARBA00012438"/>
    </source>
</evidence>
<dbReference type="Pfam" id="PF00512">
    <property type="entry name" value="HisKA"/>
    <property type="match status" value="1"/>
</dbReference>
<evidence type="ECO:0000259" key="17">
    <source>
        <dbReference type="PROSITE" id="PS50885"/>
    </source>
</evidence>
<feature type="domain" description="HAMP" evidence="17">
    <location>
        <begin position="308"/>
        <end position="360"/>
    </location>
</feature>
<dbReference type="PRINTS" id="PR00344">
    <property type="entry name" value="BCTRLSENSOR"/>
</dbReference>
<keyword evidence="10" id="KW-0067">ATP-binding</keyword>
<evidence type="ECO:0000256" key="8">
    <source>
        <dbReference type="ARBA" id="ARBA00022741"/>
    </source>
</evidence>
<dbReference type="FunFam" id="3.30.565.10:FF:000006">
    <property type="entry name" value="Sensor histidine kinase WalK"/>
    <property type="match status" value="1"/>
</dbReference>
<keyword evidence="12" id="KW-0902">Two-component regulatory system</keyword>
<keyword evidence="13 15" id="KW-0472">Membrane</keyword>
<dbReference type="SMART" id="SM00388">
    <property type="entry name" value="HisKA"/>
    <property type="match status" value="1"/>
</dbReference>
<dbReference type="SUPFAM" id="SSF47384">
    <property type="entry name" value="Homodimeric domain of signal transducing histidine kinase"/>
    <property type="match status" value="1"/>
</dbReference>
<dbReference type="Pfam" id="PF02518">
    <property type="entry name" value="HATPase_c"/>
    <property type="match status" value="1"/>
</dbReference>
<keyword evidence="7 15" id="KW-0812">Transmembrane</keyword>
<evidence type="ECO:0000256" key="4">
    <source>
        <dbReference type="ARBA" id="ARBA00022475"/>
    </source>
</evidence>
<dbReference type="Pfam" id="PF00672">
    <property type="entry name" value="HAMP"/>
    <property type="match status" value="1"/>
</dbReference>
<dbReference type="GO" id="GO:0016036">
    <property type="term" value="P:cellular response to phosphate starvation"/>
    <property type="evidence" value="ECO:0007669"/>
    <property type="project" value="TreeGrafter"/>
</dbReference>
<comment type="catalytic activity">
    <reaction evidence="1">
        <text>ATP + protein L-histidine = ADP + protein N-phospho-L-histidine.</text>
        <dbReference type="EC" id="2.7.13.3"/>
    </reaction>
</comment>
<keyword evidence="11 15" id="KW-1133">Transmembrane helix</keyword>
<evidence type="ECO:0000256" key="9">
    <source>
        <dbReference type="ARBA" id="ARBA00022777"/>
    </source>
</evidence>
<keyword evidence="9 18" id="KW-0418">Kinase</keyword>
<dbReference type="CDD" id="cd00075">
    <property type="entry name" value="HATPase"/>
    <property type="match status" value="1"/>
</dbReference>
<evidence type="ECO:0000256" key="6">
    <source>
        <dbReference type="ARBA" id="ARBA00022679"/>
    </source>
</evidence>
<dbReference type="InterPro" id="IPR003660">
    <property type="entry name" value="HAMP_dom"/>
</dbReference>
<dbReference type="CDD" id="cd06225">
    <property type="entry name" value="HAMP"/>
    <property type="match status" value="1"/>
</dbReference>
<feature type="coiled-coil region" evidence="14">
    <location>
        <begin position="352"/>
        <end position="379"/>
    </location>
</feature>
<dbReference type="EC" id="2.7.13.3" evidence="3"/>
<evidence type="ECO:0000259" key="16">
    <source>
        <dbReference type="PROSITE" id="PS50109"/>
    </source>
</evidence>
<dbReference type="CDD" id="cd00082">
    <property type="entry name" value="HisKA"/>
    <property type="match status" value="1"/>
</dbReference>
<evidence type="ECO:0000313" key="18">
    <source>
        <dbReference type="EMBL" id="ARJ21212.1"/>
    </source>
</evidence>
<comment type="subcellular location">
    <subcellularLocation>
        <location evidence="2">Cell membrane</location>
        <topology evidence="2">Multi-pass membrane protein</topology>
    </subcellularLocation>
</comment>
<keyword evidence="8" id="KW-0547">Nucleotide-binding</keyword>
<dbReference type="GO" id="GO:0004721">
    <property type="term" value="F:phosphoprotein phosphatase activity"/>
    <property type="evidence" value="ECO:0007669"/>
    <property type="project" value="TreeGrafter"/>
</dbReference>
<evidence type="ECO:0000256" key="1">
    <source>
        <dbReference type="ARBA" id="ARBA00000085"/>
    </source>
</evidence>
<dbReference type="SMART" id="SM00304">
    <property type="entry name" value="HAMP"/>
    <property type="match status" value="1"/>
</dbReference>
<dbReference type="InterPro" id="IPR003661">
    <property type="entry name" value="HisK_dim/P_dom"/>
</dbReference>
<evidence type="ECO:0000256" key="2">
    <source>
        <dbReference type="ARBA" id="ARBA00004651"/>
    </source>
</evidence>
<evidence type="ECO:0000256" key="11">
    <source>
        <dbReference type="ARBA" id="ARBA00022989"/>
    </source>
</evidence>
<dbReference type="Gene3D" id="1.10.287.130">
    <property type="match status" value="1"/>
</dbReference>
<dbReference type="InterPro" id="IPR003594">
    <property type="entry name" value="HATPase_dom"/>
</dbReference>
<evidence type="ECO:0000313" key="19">
    <source>
        <dbReference type="Proteomes" id="UP000192932"/>
    </source>
</evidence>
<dbReference type="PANTHER" id="PTHR45453:SF3">
    <property type="entry name" value="HISTIDINE KINASE"/>
    <property type="match status" value="1"/>
</dbReference>
<proteinExistence type="predicted"/>
<dbReference type="InterPro" id="IPR036890">
    <property type="entry name" value="HATPase_C_sf"/>
</dbReference>
<feature type="domain" description="Histidine kinase" evidence="16">
    <location>
        <begin position="389"/>
        <end position="602"/>
    </location>
</feature>
<dbReference type="InterPro" id="IPR005467">
    <property type="entry name" value="His_kinase_dom"/>
</dbReference>
<organism evidence="18 19">
    <name type="scientific">Bacillus mycoides</name>
    <dbReference type="NCBI Taxonomy" id="1405"/>
    <lineage>
        <taxon>Bacteria</taxon>
        <taxon>Bacillati</taxon>
        <taxon>Bacillota</taxon>
        <taxon>Bacilli</taxon>
        <taxon>Bacillales</taxon>
        <taxon>Bacillaceae</taxon>
        <taxon>Bacillus</taxon>
        <taxon>Bacillus cereus group</taxon>
    </lineage>
</organism>
<keyword evidence="4" id="KW-1003">Cell membrane</keyword>
<sequence>MKNRSIVFKLFLLTSTLFTIIFLLFFLGQSLFLEKFYINKKIKTVQTAFEKFVDNYEKSDKSFEEIRKLKQEFHDKTNAEMQFLDSNGIIKSENSFSIDVINPNNNKTYSIPLNNLLTPEEYNKFAKLGLKKDGIIYVDGLLQPNNIITPQELITNNTRWENEQFNSDFQSISGNPSKNKLKNRYNNTGSPIYFTGVISKLQLPSKTEVRLAKDFETLQAVQYFARTIRQGTSNSNQLNTYILDSGENIKNSVFVKPIMENGEIKEYAFAIASLQPVNEAMLVLKDYYVYALIIVFLVIILLSFYYSKIIVKPLIKINRVTKKMANFDFSEKLPVTADDEIGGLSSGINTLSVNLKDRIDRLNVANTKLQQDIERERQLEKTRKEFISGVSHELKTPLSVIRSFAEGIQDGVSKDTTYYTNVILEETDNMNRLIVEMLELAKLESGTYKLEMSTFSIGELIQQVYTKLLFSMEEKHLQVDIHADSSLFVKANRSRIEQVVVNLLSNAIRYTPDGEKIHVSVIETEDTVKIKIENTGNPIPEESLEKIWDRFYRLDASRSRHTGGTGLGLSIVKNILDLHHAEYGVYNTTNSVVFYFNLQKVKEVK</sequence>
<dbReference type="PANTHER" id="PTHR45453">
    <property type="entry name" value="PHOSPHATE REGULON SENSOR PROTEIN PHOR"/>
    <property type="match status" value="1"/>
</dbReference>
<evidence type="ECO:0000256" key="5">
    <source>
        <dbReference type="ARBA" id="ARBA00022553"/>
    </source>
</evidence>
<dbReference type="EMBL" id="CP020743">
    <property type="protein sequence ID" value="ARJ21212.1"/>
    <property type="molecule type" value="Genomic_DNA"/>
</dbReference>
<dbReference type="Proteomes" id="UP000192932">
    <property type="component" value="Chromosome"/>
</dbReference>
<dbReference type="PROSITE" id="PS50885">
    <property type="entry name" value="HAMP"/>
    <property type="match status" value="1"/>
</dbReference>
<evidence type="ECO:0000256" key="15">
    <source>
        <dbReference type="SAM" id="Phobius"/>
    </source>
</evidence>
<dbReference type="SUPFAM" id="SSF158472">
    <property type="entry name" value="HAMP domain-like"/>
    <property type="match status" value="1"/>
</dbReference>
<protein>
    <recommendedName>
        <fullName evidence="3">histidine kinase</fullName>
        <ecNumber evidence="3">2.7.13.3</ecNumber>
    </recommendedName>
</protein>
<dbReference type="AlphaFoldDB" id="A0A1W6A5S7"/>
<keyword evidence="6" id="KW-0808">Transferase</keyword>
<reference evidence="18 19" key="1">
    <citation type="submission" date="2017-04" db="EMBL/GenBank/DDBJ databases">
        <title>The Characteristic of a Fine Plant Growth-Promoting Rhizobacteria Bacillus mycoides Gnyt1 and its Whole Genome Sequencing Analysis.</title>
        <authorList>
            <person name="Li J.H."/>
            <person name="Yao T."/>
        </authorList>
    </citation>
    <scope>NUCLEOTIDE SEQUENCE [LARGE SCALE GENOMIC DNA]</scope>
    <source>
        <strain evidence="18 19">Gnyt1</strain>
    </source>
</reference>
<dbReference type="SMART" id="SM00387">
    <property type="entry name" value="HATPase_c"/>
    <property type="match status" value="1"/>
</dbReference>
<dbReference type="InterPro" id="IPR004358">
    <property type="entry name" value="Sig_transdc_His_kin-like_C"/>
</dbReference>
<dbReference type="InterPro" id="IPR050351">
    <property type="entry name" value="BphY/WalK/GraS-like"/>
</dbReference>
<dbReference type="GO" id="GO:0005886">
    <property type="term" value="C:plasma membrane"/>
    <property type="evidence" value="ECO:0007669"/>
    <property type="project" value="UniProtKB-SubCell"/>
</dbReference>
<name>A0A1W6A5S7_BACMY</name>
<evidence type="ECO:0000256" key="10">
    <source>
        <dbReference type="ARBA" id="ARBA00022840"/>
    </source>
</evidence>
<evidence type="ECO:0000256" key="14">
    <source>
        <dbReference type="SAM" id="Coils"/>
    </source>
</evidence>
<accession>A0A1W6A5S7</accession>
<dbReference type="InterPro" id="IPR036097">
    <property type="entry name" value="HisK_dim/P_sf"/>
</dbReference>
<dbReference type="GO" id="GO:0000155">
    <property type="term" value="F:phosphorelay sensor kinase activity"/>
    <property type="evidence" value="ECO:0007669"/>
    <property type="project" value="InterPro"/>
</dbReference>
<dbReference type="Gene3D" id="3.30.565.10">
    <property type="entry name" value="Histidine kinase-like ATPase, C-terminal domain"/>
    <property type="match status" value="1"/>
</dbReference>
<feature type="transmembrane region" description="Helical" evidence="15">
    <location>
        <begin position="287"/>
        <end position="306"/>
    </location>
</feature>
<keyword evidence="5" id="KW-0597">Phosphoprotein</keyword>
<gene>
    <name evidence="18" type="ORF">B7492_08135</name>
</gene>
<evidence type="ECO:0000256" key="13">
    <source>
        <dbReference type="ARBA" id="ARBA00023136"/>
    </source>
</evidence>
<dbReference type="PROSITE" id="PS50109">
    <property type="entry name" value="HIS_KIN"/>
    <property type="match status" value="1"/>
</dbReference>
<dbReference type="SUPFAM" id="SSF55874">
    <property type="entry name" value="ATPase domain of HSP90 chaperone/DNA topoisomerase II/histidine kinase"/>
    <property type="match status" value="1"/>
</dbReference>
<dbReference type="FunFam" id="1.10.287.130:FF:000001">
    <property type="entry name" value="Two-component sensor histidine kinase"/>
    <property type="match status" value="1"/>
</dbReference>
<dbReference type="Gene3D" id="6.10.340.10">
    <property type="match status" value="1"/>
</dbReference>
<dbReference type="RefSeq" id="WP_085310064.1">
    <property type="nucleotide sequence ID" value="NZ_CP020743.1"/>
</dbReference>
<evidence type="ECO:0000256" key="12">
    <source>
        <dbReference type="ARBA" id="ARBA00023012"/>
    </source>
</evidence>
<dbReference type="GO" id="GO:0005524">
    <property type="term" value="F:ATP binding"/>
    <property type="evidence" value="ECO:0007669"/>
    <property type="project" value="UniProtKB-KW"/>
</dbReference>